<gene>
    <name evidence="3" type="ORF">M0R45_015248</name>
</gene>
<dbReference type="Proteomes" id="UP001457282">
    <property type="component" value="Unassembled WGS sequence"/>
</dbReference>
<dbReference type="PANTHER" id="PTHR48473:SF1">
    <property type="entry name" value="TIR DOMAIN-CONTAINING PROTEIN"/>
    <property type="match status" value="1"/>
</dbReference>
<dbReference type="PANTHER" id="PTHR48473">
    <property type="entry name" value="TIR DOMAIN-CONTAINING PROTEIN"/>
    <property type="match status" value="1"/>
</dbReference>
<evidence type="ECO:0000313" key="4">
    <source>
        <dbReference type="Proteomes" id="UP001457282"/>
    </source>
</evidence>
<evidence type="ECO:0000256" key="2">
    <source>
        <dbReference type="SAM" id="Phobius"/>
    </source>
</evidence>
<dbReference type="EMBL" id="JBEDUW010000003">
    <property type="protein sequence ID" value="KAK9938517.1"/>
    <property type="molecule type" value="Genomic_DNA"/>
</dbReference>
<feature type="transmembrane region" description="Helical" evidence="2">
    <location>
        <begin position="256"/>
        <end position="279"/>
    </location>
</feature>
<feature type="transmembrane region" description="Helical" evidence="2">
    <location>
        <begin position="216"/>
        <end position="236"/>
    </location>
</feature>
<sequence>MESCMIESFIGVKPETAIERWWTVCSAVKNPTEMFHLAVLISDAACQFFNGIDGLDVDGQDKEQTERPEEVNNLTSPLCEGSFMEEYSVVSSLHTAAPSESEPSATDSDGHGTRVIPPNQTVLDIVNGTNGAAVNRSPLHSIDSHDFHSYGQTHQAPASHYSRLEQGLRPLNSNANRPHHATRVTTSVWIFPVTGIGFEAVSAFFDQVSTPRKPHYALYGMLLSIGGVVVSILDLIHNAMEQNGVASANEMRWRILPEVFGLALACIQCISSALQFSFLCRHAENPVKVSLVPFLFLFVLFAFKYRNERN</sequence>
<feature type="transmembrane region" description="Helical" evidence="2">
    <location>
        <begin position="285"/>
        <end position="303"/>
    </location>
</feature>
<keyword evidence="4" id="KW-1185">Reference proteome</keyword>
<protein>
    <submittedName>
        <fullName evidence="3">Uncharacterized protein</fullName>
    </submittedName>
</protein>
<feature type="region of interest" description="Disordered" evidence="1">
    <location>
        <begin position="92"/>
        <end position="117"/>
    </location>
</feature>
<keyword evidence="2" id="KW-1133">Transmembrane helix</keyword>
<proteinExistence type="predicted"/>
<reference evidence="3 4" key="1">
    <citation type="journal article" date="2023" name="G3 (Bethesda)">
        <title>A chromosome-length genome assembly and annotation of blackberry (Rubus argutus, cv. 'Hillquist').</title>
        <authorList>
            <person name="Bruna T."/>
            <person name="Aryal R."/>
            <person name="Dudchenko O."/>
            <person name="Sargent D.J."/>
            <person name="Mead D."/>
            <person name="Buti M."/>
            <person name="Cavallini A."/>
            <person name="Hytonen T."/>
            <person name="Andres J."/>
            <person name="Pham M."/>
            <person name="Weisz D."/>
            <person name="Mascagni F."/>
            <person name="Usai G."/>
            <person name="Natali L."/>
            <person name="Bassil N."/>
            <person name="Fernandez G.E."/>
            <person name="Lomsadze A."/>
            <person name="Armour M."/>
            <person name="Olukolu B."/>
            <person name="Poorten T."/>
            <person name="Britton C."/>
            <person name="Davik J."/>
            <person name="Ashrafi H."/>
            <person name="Aiden E.L."/>
            <person name="Borodovsky M."/>
            <person name="Worthington M."/>
        </authorList>
    </citation>
    <scope>NUCLEOTIDE SEQUENCE [LARGE SCALE GENOMIC DNA]</scope>
    <source>
        <strain evidence="3">PI 553951</strain>
    </source>
</reference>
<evidence type="ECO:0000313" key="3">
    <source>
        <dbReference type="EMBL" id="KAK9938517.1"/>
    </source>
</evidence>
<organism evidence="3 4">
    <name type="scientific">Rubus argutus</name>
    <name type="common">Southern blackberry</name>
    <dbReference type="NCBI Taxonomy" id="59490"/>
    <lineage>
        <taxon>Eukaryota</taxon>
        <taxon>Viridiplantae</taxon>
        <taxon>Streptophyta</taxon>
        <taxon>Embryophyta</taxon>
        <taxon>Tracheophyta</taxon>
        <taxon>Spermatophyta</taxon>
        <taxon>Magnoliopsida</taxon>
        <taxon>eudicotyledons</taxon>
        <taxon>Gunneridae</taxon>
        <taxon>Pentapetalae</taxon>
        <taxon>rosids</taxon>
        <taxon>fabids</taxon>
        <taxon>Rosales</taxon>
        <taxon>Rosaceae</taxon>
        <taxon>Rosoideae</taxon>
        <taxon>Rosoideae incertae sedis</taxon>
        <taxon>Rubus</taxon>
    </lineage>
</organism>
<evidence type="ECO:0000256" key="1">
    <source>
        <dbReference type="SAM" id="MobiDB-lite"/>
    </source>
</evidence>
<dbReference type="AlphaFoldDB" id="A0AAW1XNZ2"/>
<keyword evidence="2" id="KW-0472">Membrane</keyword>
<name>A0AAW1XNZ2_RUBAR</name>
<keyword evidence="2" id="KW-0812">Transmembrane</keyword>
<comment type="caution">
    <text evidence="3">The sequence shown here is derived from an EMBL/GenBank/DDBJ whole genome shotgun (WGS) entry which is preliminary data.</text>
</comment>
<accession>A0AAW1XNZ2</accession>